<organism evidence="12 13">
    <name type="scientific">Novosphingobium clariflavum</name>
    <dbReference type="NCBI Taxonomy" id="2029884"/>
    <lineage>
        <taxon>Bacteria</taxon>
        <taxon>Pseudomonadati</taxon>
        <taxon>Pseudomonadota</taxon>
        <taxon>Alphaproteobacteria</taxon>
        <taxon>Sphingomonadales</taxon>
        <taxon>Sphingomonadaceae</taxon>
        <taxon>Novosphingobium</taxon>
    </lineage>
</organism>
<protein>
    <recommendedName>
        <fullName evidence="3">beta-N-acetylhexosaminidase</fullName>
        <ecNumber evidence="3">3.2.1.52</ecNumber>
    </recommendedName>
    <alternativeName>
        <fullName evidence="6">Beta-N-acetylhexosaminidase</fullName>
    </alternativeName>
    <alternativeName>
        <fullName evidence="7">N-acetyl-beta-glucosaminidase</fullName>
    </alternativeName>
</protein>
<dbReference type="Proteomes" id="UP001589858">
    <property type="component" value="Unassembled WGS sequence"/>
</dbReference>
<dbReference type="EC" id="3.2.1.52" evidence="3"/>
<comment type="caution">
    <text evidence="12">The sequence shown here is derived from an EMBL/GenBank/DDBJ whole genome shotgun (WGS) entry which is preliminary data.</text>
</comment>
<keyword evidence="13" id="KW-1185">Reference proteome</keyword>
<gene>
    <name evidence="12" type="ORF">ACFFF8_10895</name>
</gene>
<feature type="chain" id="PRO_5046084075" description="beta-N-acetylhexosaminidase" evidence="8">
    <location>
        <begin position="22"/>
        <end position="749"/>
    </location>
</feature>
<dbReference type="SUPFAM" id="SSF55545">
    <property type="entry name" value="beta-N-acetylhexosaminidase-like domain"/>
    <property type="match status" value="1"/>
</dbReference>
<dbReference type="SUPFAM" id="SSF51445">
    <property type="entry name" value="(Trans)glycosidases"/>
    <property type="match status" value="1"/>
</dbReference>
<evidence type="ECO:0000313" key="13">
    <source>
        <dbReference type="Proteomes" id="UP001589858"/>
    </source>
</evidence>
<evidence type="ECO:0000313" key="12">
    <source>
        <dbReference type="EMBL" id="MFC0685105.1"/>
    </source>
</evidence>
<evidence type="ECO:0000259" key="9">
    <source>
        <dbReference type="Pfam" id="PF00728"/>
    </source>
</evidence>
<keyword evidence="5" id="KW-0326">Glycosidase</keyword>
<dbReference type="RefSeq" id="WP_267223349.1">
    <property type="nucleotide sequence ID" value="NZ_JAPCWC010000022.1"/>
</dbReference>
<evidence type="ECO:0000256" key="3">
    <source>
        <dbReference type="ARBA" id="ARBA00012663"/>
    </source>
</evidence>
<proteinExistence type="inferred from homology"/>
<evidence type="ECO:0000256" key="8">
    <source>
        <dbReference type="SAM" id="SignalP"/>
    </source>
</evidence>
<feature type="domain" description="GH29D-like beta-sandwich" evidence="11">
    <location>
        <begin position="532"/>
        <end position="578"/>
    </location>
</feature>
<feature type="domain" description="Beta-hexosaminidase bacterial type N-terminal" evidence="10">
    <location>
        <begin position="24"/>
        <end position="141"/>
    </location>
</feature>
<comment type="similarity">
    <text evidence="2">Belongs to the glycosyl hydrolase 20 family.</text>
</comment>
<dbReference type="Pfam" id="PF00728">
    <property type="entry name" value="Glyco_hydro_20"/>
    <property type="match status" value="1"/>
</dbReference>
<dbReference type="Gene3D" id="3.30.379.10">
    <property type="entry name" value="Chitobiase/beta-hexosaminidase domain 2-like"/>
    <property type="match status" value="1"/>
</dbReference>
<dbReference type="Pfam" id="PF13290">
    <property type="entry name" value="CHB_HEX_C_1"/>
    <property type="match status" value="1"/>
</dbReference>
<dbReference type="EMBL" id="JBHLTM010000038">
    <property type="protein sequence ID" value="MFC0685105.1"/>
    <property type="molecule type" value="Genomic_DNA"/>
</dbReference>
<feature type="domain" description="Glycoside hydrolase family 20 catalytic" evidence="9">
    <location>
        <begin position="144"/>
        <end position="487"/>
    </location>
</feature>
<accession>A0ABV6S795</accession>
<evidence type="ECO:0000259" key="11">
    <source>
        <dbReference type="Pfam" id="PF13290"/>
    </source>
</evidence>
<name>A0ABV6S795_9SPHN</name>
<dbReference type="InterPro" id="IPR059177">
    <property type="entry name" value="GH29D-like_dom"/>
</dbReference>
<evidence type="ECO:0000256" key="2">
    <source>
        <dbReference type="ARBA" id="ARBA00006285"/>
    </source>
</evidence>
<dbReference type="InterPro" id="IPR017853">
    <property type="entry name" value="GH"/>
</dbReference>
<dbReference type="PRINTS" id="PR00738">
    <property type="entry name" value="GLHYDRLASE20"/>
</dbReference>
<comment type="catalytic activity">
    <reaction evidence="1">
        <text>Hydrolysis of terminal non-reducing N-acetyl-D-hexosamine residues in N-acetyl-beta-D-hexosaminides.</text>
        <dbReference type="EC" id="3.2.1.52"/>
    </reaction>
</comment>
<dbReference type="InterPro" id="IPR025705">
    <property type="entry name" value="Beta_hexosaminidase_sua/sub"/>
</dbReference>
<evidence type="ECO:0000256" key="7">
    <source>
        <dbReference type="ARBA" id="ARBA00033000"/>
    </source>
</evidence>
<reference evidence="12 13" key="1">
    <citation type="submission" date="2024-09" db="EMBL/GenBank/DDBJ databases">
        <authorList>
            <person name="Sun Q."/>
            <person name="Mori K."/>
        </authorList>
    </citation>
    <scope>NUCLEOTIDE SEQUENCE [LARGE SCALE GENOMIC DNA]</scope>
    <source>
        <strain evidence="12 13">CICC 11035S</strain>
    </source>
</reference>
<dbReference type="InterPro" id="IPR015882">
    <property type="entry name" value="HEX_bac_N"/>
</dbReference>
<keyword evidence="4" id="KW-0378">Hydrolase</keyword>
<evidence type="ECO:0000256" key="6">
    <source>
        <dbReference type="ARBA" id="ARBA00030512"/>
    </source>
</evidence>
<evidence type="ECO:0000259" key="10">
    <source>
        <dbReference type="Pfam" id="PF02838"/>
    </source>
</evidence>
<dbReference type="Gene3D" id="2.60.120.260">
    <property type="entry name" value="Galactose-binding domain-like"/>
    <property type="match status" value="1"/>
</dbReference>
<dbReference type="Gene3D" id="3.20.20.80">
    <property type="entry name" value="Glycosidases"/>
    <property type="match status" value="1"/>
</dbReference>
<keyword evidence="8" id="KW-0732">Signal</keyword>
<evidence type="ECO:0000256" key="1">
    <source>
        <dbReference type="ARBA" id="ARBA00001231"/>
    </source>
</evidence>
<sequence length="749" mass="80992">MRSIVLAAAVVSGLVSGAAAAASPPLLPLPAKIALQQGRFDFRHARIAATDSGERAAASRLADLLHRTGSLQLTSSAEGRIRFRRDAAVAGAEAYRLIVTRQDVTVEASSDAGLFYGAQTLWQLIAASKDGTIAAMVVDDAPAFAWRGLMLDSARHFQSAAFVKALIDRMAADKLNVLHWHLTDDQGWRIPIDRYPRLIAVGAWRRPAGAAGTDAQGNPVRYGGFYTKAEIREIVAYAAERHVTIVPEIEMPGHATAAIAAYPMLAAAADPAKAPGADWGVYENLFNTEDATFAFLEDVLDEVIDLFPSTYIHVGGDEAVKAQWIADPRAQARIKALGLRNEGELQGWFIARIGDYLAARGRKIVGWDEILEGHVPPSATVMSWHGIAGGIVAAKAGHDAVLSPSPDFYLDHMQSMSADEPSGRGEVIDWKSFYETPVLPQGLTDGERAHILGVQANLWTEHMRTSEIMERQMWPRAAMLAEIAWTAPERRQWDEFAARLPAELAREKAMGIGYDRTPLQALGTFTAAGDRIAVRLEQPVKAGTLHYTTDGSAPLAGSPAYAAPLTLASGTVLRTRSFLGSEPFGEEKGWTLSAAMTRTRQASQLELCSRAVPLRPEDDAPAQDKRAVFWGDIFHPCWIWRGAPLAGIAGLTAEVGQVPFNYQIGADRAKLVFDKPETRAGELLVRLDKADGPIVARVPLGKAADNPGVSTLTVALPVQAGPHDLYFSFAQPGPDPLWMLDRLTLDPAR</sequence>
<dbReference type="PANTHER" id="PTHR22600">
    <property type="entry name" value="BETA-HEXOSAMINIDASE"/>
    <property type="match status" value="1"/>
</dbReference>
<feature type="signal peptide" evidence="8">
    <location>
        <begin position="1"/>
        <end position="21"/>
    </location>
</feature>
<evidence type="ECO:0000256" key="4">
    <source>
        <dbReference type="ARBA" id="ARBA00022801"/>
    </source>
</evidence>
<dbReference type="Pfam" id="PF02838">
    <property type="entry name" value="Glyco_hydro_20b"/>
    <property type="match status" value="1"/>
</dbReference>
<evidence type="ECO:0000256" key="5">
    <source>
        <dbReference type="ARBA" id="ARBA00023295"/>
    </source>
</evidence>
<dbReference type="InterPro" id="IPR015883">
    <property type="entry name" value="Glyco_hydro_20_cat"/>
</dbReference>
<dbReference type="InterPro" id="IPR029018">
    <property type="entry name" value="Hex-like_dom2"/>
</dbReference>
<dbReference type="PANTHER" id="PTHR22600:SF57">
    <property type="entry name" value="BETA-N-ACETYLHEXOSAMINIDASE"/>
    <property type="match status" value="1"/>
</dbReference>
<dbReference type="CDD" id="cd06563">
    <property type="entry name" value="GH20_chitobiase-like"/>
    <property type="match status" value="1"/>
</dbReference>